<dbReference type="InterPro" id="IPR032675">
    <property type="entry name" value="LRR_dom_sf"/>
</dbReference>
<sequence length="317" mass="36817">MQLSPIICQRCGMSLSRTSLLSSKMALMESQHQISHFTSSFRGQVRRILEFKVLGFWRRRIAENMANQLVIMFYPERVITMGPDFSCMEWLMNAGATSVVLSDGTIITSRKEMRKFLEVHGFDANNLQTVAPEAKIIKEFYSNNSQSSIRSDNMHDEIWRHVPPIYIKEVDATDAVITDGGFNYFRECKNIESLKLNFNTYFGDEGLTQLSCGRIPRTLRNMEICYNPCLTERSALVLCKFSQLKRLHMYFLPNVSKREAMLRQLKISLPHCKTTFPEPYFIGMGYESEKEKAAFRRIEKQEDINNPKKQKGNPWKM</sequence>
<gene>
    <name evidence="2" type="ORF">Mgra_00001177</name>
</gene>
<evidence type="ECO:0008006" key="4">
    <source>
        <dbReference type="Google" id="ProtNLM"/>
    </source>
</evidence>
<name>A0A8T0A2H4_9BILA</name>
<dbReference type="EMBL" id="JABEBT010000005">
    <property type="protein sequence ID" value="KAF7639499.1"/>
    <property type="molecule type" value="Genomic_DNA"/>
</dbReference>
<comment type="caution">
    <text evidence="2">The sequence shown here is derived from an EMBL/GenBank/DDBJ whole genome shotgun (WGS) entry which is preliminary data.</text>
</comment>
<feature type="compositionally biased region" description="Basic and acidic residues" evidence="1">
    <location>
        <begin position="297"/>
        <end position="306"/>
    </location>
</feature>
<feature type="region of interest" description="Disordered" evidence="1">
    <location>
        <begin position="297"/>
        <end position="317"/>
    </location>
</feature>
<reference evidence="2" key="1">
    <citation type="journal article" date="2020" name="Ecol. Evol.">
        <title>Genome structure and content of the rice root-knot nematode (Meloidogyne graminicola).</title>
        <authorList>
            <person name="Phan N.T."/>
            <person name="Danchin E.G.J."/>
            <person name="Klopp C."/>
            <person name="Perfus-Barbeoch L."/>
            <person name="Kozlowski D.K."/>
            <person name="Koutsovoulos G.D."/>
            <person name="Lopez-Roques C."/>
            <person name="Bouchez O."/>
            <person name="Zahm M."/>
            <person name="Besnard G."/>
            <person name="Bellafiore S."/>
        </authorList>
    </citation>
    <scope>NUCLEOTIDE SEQUENCE</scope>
    <source>
        <strain evidence="2">VN-18</strain>
    </source>
</reference>
<evidence type="ECO:0000313" key="3">
    <source>
        <dbReference type="Proteomes" id="UP000605970"/>
    </source>
</evidence>
<dbReference type="OrthoDB" id="5859291at2759"/>
<protein>
    <recommendedName>
        <fullName evidence="4">ATP synthase subunit s, mitochondrial</fullName>
    </recommendedName>
</protein>
<keyword evidence="3" id="KW-1185">Reference proteome</keyword>
<proteinExistence type="predicted"/>
<dbReference type="SUPFAM" id="SSF52047">
    <property type="entry name" value="RNI-like"/>
    <property type="match status" value="1"/>
</dbReference>
<evidence type="ECO:0000313" key="2">
    <source>
        <dbReference type="EMBL" id="KAF7639499.1"/>
    </source>
</evidence>
<dbReference type="AlphaFoldDB" id="A0A8T0A2H4"/>
<dbReference type="Proteomes" id="UP000605970">
    <property type="component" value="Unassembled WGS sequence"/>
</dbReference>
<evidence type="ECO:0000256" key="1">
    <source>
        <dbReference type="SAM" id="MobiDB-lite"/>
    </source>
</evidence>
<organism evidence="2 3">
    <name type="scientific">Meloidogyne graminicola</name>
    <dbReference type="NCBI Taxonomy" id="189291"/>
    <lineage>
        <taxon>Eukaryota</taxon>
        <taxon>Metazoa</taxon>
        <taxon>Ecdysozoa</taxon>
        <taxon>Nematoda</taxon>
        <taxon>Chromadorea</taxon>
        <taxon>Rhabditida</taxon>
        <taxon>Tylenchina</taxon>
        <taxon>Tylenchomorpha</taxon>
        <taxon>Tylenchoidea</taxon>
        <taxon>Meloidogynidae</taxon>
        <taxon>Meloidogyninae</taxon>
        <taxon>Meloidogyne</taxon>
    </lineage>
</organism>
<accession>A0A8T0A2H4</accession>
<dbReference type="Gene3D" id="3.80.10.10">
    <property type="entry name" value="Ribonuclease Inhibitor"/>
    <property type="match status" value="1"/>
</dbReference>